<dbReference type="NCBIfam" id="NF004981">
    <property type="entry name" value="PRK06361.1"/>
    <property type="match status" value="1"/>
</dbReference>
<sequence length="218" mass="23868">MEFHAHSLFSDGALLPAALIREAEIRGHAALAITDHVDASNLEEVIKALVHFEVEMRGRLPIKFIPGVEISYVKPDYIAEYCRKARDLGAKLIVVHGESPAEPVYPGTNHAAVAEKGLADILAHPGNISREEVILAARNGVYLELTARRGHRDGNRHVAETARTFGAKLIVDTDCHGENDLITQEQAFQLCREAGLSDEEALETIKENPQALLKRSGV</sequence>
<dbReference type="InterPro" id="IPR003141">
    <property type="entry name" value="Pol/His_phosphatase_N"/>
</dbReference>
<dbReference type="EMBL" id="JACRKR010000001">
    <property type="protein sequence ID" value="MBI5078394.1"/>
    <property type="molecule type" value="Genomic_DNA"/>
</dbReference>
<dbReference type="InterPro" id="IPR016195">
    <property type="entry name" value="Pol/histidinol_Pase-like"/>
</dbReference>
<proteinExistence type="predicted"/>
<dbReference type="InterPro" id="IPR004013">
    <property type="entry name" value="PHP_dom"/>
</dbReference>
<evidence type="ECO:0000259" key="1">
    <source>
        <dbReference type="SMART" id="SM00481"/>
    </source>
</evidence>
<evidence type="ECO:0000313" key="3">
    <source>
        <dbReference type="Proteomes" id="UP000808761"/>
    </source>
</evidence>
<gene>
    <name evidence="2" type="ORF">HZB08_00010</name>
</gene>
<feature type="domain" description="Polymerase/histidinol phosphatase N-terminal" evidence="1">
    <location>
        <begin position="1"/>
        <end position="74"/>
    </location>
</feature>
<name>A0A9D6YUU3_UNCSA</name>
<organism evidence="2 3">
    <name type="scientific">Candidatus Saganbacteria bacterium</name>
    <dbReference type="NCBI Taxonomy" id="2575572"/>
    <lineage>
        <taxon>Bacteria</taxon>
        <taxon>Bacillati</taxon>
        <taxon>Saganbacteria</taxon>
    </lineage>
</organism>
<dbReference type="GO" id="GO:0042578">
    <property type="term" value="F:phosphoric ester hydrolase activity"/>
    <property type="evidence" value="ECO:0007669"/>
    <property type="project" value="TreeGrafter"/>
</dbReference>
<dbReference type="PANTHER" id="PTHR36928:SF1">
    <property type="entry name" value="PHOSPHATASE YCDX-RELATED"/>
    <property type="match status" value="1"/>
</dbReference>
<reference evidence="2" key="1">
    <citation type="submission" date="2020-07" db="EMBL/GenBank/DDBJ databases">
        <title>Huge and variable diversity of episymbiotic CPR bacteria and DPANN archaea in groundwater ecosystems.</title>
        <authorList>
            <person name="He C.Y."/>
            <person name="Keren R."/>
            <person name="Whittaker M."/>
            <person name="Farag I.F."/>
            <person name="Doudna J."/>
            <person name="Cate J.H.D."/>
            <person name="Banfield J.F."/>
        </authorList>
    </citation>
    <scope>NUCLEOTIDE SEQUENCE</scope>
    <source>
        <strain evidence="2">NC_groundwater_1860_Pr3_B-0.1um_51_7</strain>
    </source>
</reference>
<dbReference type="Proteomes" id="UP000808761">
    <property type="component" value="Unassembled WGS sequence"/>
</dbReference>
<evidence type="ECO:0000313" key="2">
    <source>
        <dbReference type="EMBL" id="MBI5078394.1"/>
    </source>
</evidence>
<dbReference type="GO" id="GO:0008270">
    <property type="term" value="F:zinc ion binding"/>
    <property type="evidence" value="ECO:0007669"/>
    <property type="project" value="TreeGrafter"/>
</dbReference>
<dbReference type="Gene3D" id="3.20.20.140">
    <property type="entry name" value="Metal-dependent hydrolases"/>
    <property type="match status" value="1"/>
</dbReference>
<accession>A0A9D6YUU3</accession>
<protein>
    <submittedName>
        <fullName evidence="2">Histidinol phosphate phosphatase domain-containing protein</fullName>
    </submittedName>
</protein>
<dbReference type="CDD" id="cd07432">
    <property type="entry name" value="PHP_HisPPase"/>
    <property type="match status" value="1"/>
</dbReference>
<dbReference type="InterPro" id="IPR050243">
    <property type="entry name" value="PHP_phosphatase"/>
</dbReference>
<dbReference type="SUPFAM" id="SSF89550">
    <property type="entry name" value="PHP domain-like"/>
    <property type="match status" value="1"/>
</dbReference>
<dbReference type="PANTHER" id="PTHR36928">
    <property type="entry name" value="PHOSPHATASE YCDX-RELATED"/>
    <property type="match status" value="1"/>
</dbReference>
<dbReference type="AlphaFoldDB" id="A0A9D6YUU3"/>
<dbReference type="Pfam" id="PF02811">
    <property type="entry name" value="PHP"/>
    <property type="match status" value="1"/>
</dbReference>
<comment type="caution">
    <text evidence="2">The sequence shown here is derived from an EMBL/GenBank/DDBJ whole genome shotgun (WGS) entry which is preliminary data.</text>
</comment>
<dbReference type="GO" id="GO:0005829">
    <property type="term" value="C:cytosol"/>
    <property type="evidence" value="ECO:0007669"/>
    <property type="project" value="TreeGrafter"/>
</dbReference>
<dbReference type="SMART" id="SM00481">
    <property type="entry name" value="POLIIIAc"/>
    <property type="match status" value="1"/>
</dbReference>